<dbReference type="EMBL" id="KQ964444">
    <property type="protein sequence ID" value="KXN72930.1"/>
    <property type="molecule type" value="Genomic_DNA"/>
</dbReference>
<evidence type="ECO:0000256" key="3">
    <source>
        <dbReference type="ARBA" id="ARBA00022692"/>
    </source>
</evidence>
<feature type="transmembrane region" description="Helical" evidence="6">
    <location>
        <begin position="444"/>
        <end position="469"/>
    </location>
</feature>
<keyword evidence="8" id="KW-1185">Reference proteome</keyword>
<evidence type="ECO:0000256" key="5">
    <source>
        <dbReference type="ARBA" id="ARBA00023136"/>
    </source>
</evidence>
<evidence type="ECO:0000256" key="4">
    <source>
        <dbReference type="ARBA" id="ARBA00022989"/>
    </source>
</evidence>
<dbReference type="Pfam" id="PF01554">
    <property type="entry name" value="MatE"/>
    <property type="match status" value="2"/>
</dbReference>
<organism evidence="7 8">
    <name type="scientific">Conidiobolus coronatus (strain ATCC 28846 / CBS 209.66 / NRRL 28638)</name>
    <name type="common">Delacroixia coronata</name>
    <dbReference type="NCBI Taxonomy" id="796925"/>
    <lineage>
        <taxon>Eukaryota</taxon>
        <taxon>Fungi</taxon>
        <taxon>Fungi incertae sedis</taxon>
        <taxon>Zoopagomycota</taxon>
        <taxon>Entomophthoromycotina</taxon>
        <taxon>Entomophthoromycetes</taxon>
        <taxon>Entomophthorales</taxon>
        <taxon>Ancylistaceae</taxon>
        <taxon>Conidiobolus</taxon>
    </lineage>
</organism>
<dbReference type="InterPro" id="IPR002528">
    <property type="entry name" value="MATE_fam"/>
</dbReference>
<keyword evidence="5 6" id="KW-0472">Membrane</keyword>
<dbReference type="STRING" id="796925.A0A137PD67"/>
<dbReference type="OrthoDB" id="2126698at2759"/>
<dbReference type="Proteomes" id="UP000070444">
    <property type="component" value="Unassembled WGS sequence"/>
</dbReference>
<accession>A0A137PD67</accession>
<keyword evidence="3 6" id="KW-0812">Transmembrane</keyword>
<comment type="subcellular location">
    <subcellularLocation>
        <location evidence="1">Membrane</location>
        <topology evidence="1">Multi-pass membrane protein</topology>
    </subcellularLocation>
</comment>
<gene>
    <name evidence="7" type="ORF">CONCODRAFT_55891</name>
</gene>
<dbReference type="NCBIfam" id="TIGR00797">
    <property type="entry name" value="matE"/>
    <property type="match status" value="1"/>
</dbReference>
<feature type="transmembrane region" description="Helical" evidence="6">
    <location>
        <begin position="304"/>
        <end position="325"/>
    </location>
</feature>
<keyword evidence="4 6" id="KW-1133">Transmembrane helix</keyword>
<dbReference type="GO" id="GO:0015297">
    <property type="term" value="F:antiporter activity"/>
    <property type="evidence" value="ECO:0007669"/>
    <property type="project" value="InterPro"/>
</dbReference>
<dbReference type="PANTHER" id="PTHR11206">
    <property type="entry name" value="MULTIDRUG RESISTANCE PROTEIN"/>
    <property type="match status" value="1"/>
</dbReference>
<evidence type="ECO:0000313" key="8">
    <source>
        <dbReference type="Proteomes" id="UP000070444"/>
    </source>
</evidence>
<dbReference type="GO" id="GO:1990961">
    <property type="term" value="P:xenobiotic detoxification by transmembrane export across the plasma membrane"/>
    <property type="evidence" value="ECO:0007669"/>
    <property type="project" value="InterPro"/>
</dbReference>
<feature type="transmembrane region" description="Helical" evidence="6">
    <location>
        <begin position="52"/>
        <end position="72"/>
    </location>
</feature>
<feature type="transmembrane region" description="Helical" evidence="6">
    <location>
        <begin position="125"/>
        <end position="146"/>
    </location>
</feature>
<proteinExistence type="inferred from homology"/>
<dbReference type="AlphaFoldDB" id="A0A137PD67"/>
<feature type="transmembrane region" description="Helical" evidence="6">
    <location>
        <begin position="388"/>
        <end position="410"/>
    </location>
</feature>
<feature type="transmembrane region" description="Helical" evidence="6">
    <location>
        <begin position="345"/>
        <end position="368"/>
    </location>
</feature>
<protein>
    <submittedName>
        <fullName evidence="7">MATE efflux family protein</fullName>
    </submittedName>
</protein>
<feature type="transmembrane region" description="Helical" evidence="6">
    <location>
        <begin position="84"/>
        <end position="105"/>
    </location>
</feature>
<sequence>MTSNNSKKRSGDIVNESTSLLPTGNSVTFDISPTPTLAEYINEYKIILKRTLPVILAYFLQKALPMVGLFSLGHMKSEYLSASALANMFASITGWSICMGLSTALDTLCSQAFTGSQNPHLVGIYFQRGTLLSILIFLPISLTWWYSKDLLLFLNIDAELSYLCSVYLKYLLIGALPYIIFENLKKFLQCQEIMNASTYILIIVVPINIALNYLLVNSPTFGLGFIGAPLAVSITNWLMLILGICYVAFVKGKGAWGGFSKQAFAEWGPFLKLGIPGILMVCSEWWAFEIISLMIAYFGNTQLAAHSIIMSVSSLFYMTPLGLSVSVSTRMGNQLGRGKPNASKLTAFSALTLALTFATINSAVLTIFKPFWSYLFTSEDLVADLVAKLLPIVALFQFFDGISSVSGGLLRGQGKQSIGAVIALMSYYVLALPIGYLLGVGFNLAVIGFWWGLCLALFLSACFLCTFLLRTNWQEEVEKCQERILNGEF</sequence>
<feature type="transmembrane region" description="Helical" evidence="6">
    <location>
        <begin position="417"/>
        <end position="438"/>
    </location>
</feature>
<dbReference type="InterPro" id="IPR045069">
    <property type="entry name" value="MATE_euk"/>
</dbReference>
<dbReference type="GO" id="GO:0042910">
    <property type="term" value="F:xenobiotic transmembrane transporter activity"/>
    <property type="evidence" value="ECO:0007669"/>
    <property type="project" value="InterPro"/>
</dbReference>
<feature type="transmembrane region" description="Helical" evidence="6">
    <location>
        <begin position="221"/>
        <end position="249"/>
    </location>
</feature>
<comment type="similarity">
    <text evidence="2">Belongs to the multi antimicrobial extrusion (MATE) (TC 2.A.66.1) family.</text>
</comment>
<name>A0A137PD67_CONC2</name>
<dbReference type="CDD" id="cd13132">
    <property type="entry name" value="MATE_eukaryotic"/>
    <property type="match status" value="1"/>
</dbReference>
<evidence type="ECO:0000256" key="6">
    <source>
        <dbReference type="SAM" id="Phobius"/>
    </source>
</evidence>
<feature type="transmembrane region" description="Helical" evidence="6">
    <location>
        <begin position="270"/>
        <end position="298"/>
    </location>
</feature>
<feature type="transmembrane region" description="Helical" evidence="6">
    <location>
        <begin position="166"/>
        <end position="184"/>
    </location>
</feature>
<evidence type="ECO:0000256" key="2">
    <source>
        <dbReference type="ARBA" id="ARBA00010199"/>
    </source>
</evidence>
<dbReference type="OMA" id="GMMLSEW"/>
<dbReference type="GO" id="GO:0016020">
    <property type="term" value="C:membrane"/>
    <property type="evidence" value="ECO:0007669"/>
    <property type="project" value="UniProtKB-SubCell"/>
</dbReference>
<evidence type="ECO:0000313" key="7">
    <source>
        <dbReference type="EMBL" id="KXN72930.1"/>
    </source>
</evidence>
<evidence type="ECO:0000256" key="1">
    <source>
        <dbReference type="ARBA" id="ARBA00004141"/>
    </source>
</evidence>
<reference evidence="7 8" key="1">
    <citation type="journal article" date="2015" name="Genome Biol. Evol.">
        <title>Phylogenomic analyses indicate that early fungi evolved digesting cell walls of algal ancestors of land plants.</title>
        <authorList>
            <person name="Chang Y."/>
            <person name="Wang S."/>
            <person name="Sekimoto S."/>
            <person name="Aerts A.L."/>
            <person name="Choi C."/>
            <person name="Clum A."/>
            <person name="LaButti K.M."/>
            <person name="Lindquist E.A."/>
            <person name="Yee Ngan C."/>
            <person name="Ohm R.A."/>
            <person name="Salamov A.A."/>
            <person name="Grigoriev I.V."/>
            <person name="Spatafora J.W."/>
            <person name="Berbee M.L."/>
        </authorList>
    </citation>
    <scope>NUCLEOTIDE SEQUENCE [LARGE SCALE GENOMIC DNA]</scope>
    <source>
        <strain evidence="7 8">NRRL 28638</strain>
    </source>
</reference>
<feature type="transmembrane region" description="Helical" evidence="6">
    <location>
        <begin position="196"/>
        <end position="215"/>
    </location>
</feature>